<accession>A0A1E7EN08</accession>
<comment type="similarity">
    <text evidence="4">Belongs to the cyclin family.</text>
</comment>
<name>A0A1E7EN08_9STRA</name>
<feature type="domain" description="Cyclin-like" evidence="5">
    <location>
        <begin position="149"/>
        <end position="232"/>
    </location>
</feature>
<keyword evidence="3" id="KW-0131">Cell cycle</keyword>
<dbReference type="PANTHER" id="PTHR10177">
    <property type="entry name" value="CYCLINS"/>
    <property type="match status" value="1"/>
</dbReference>
<feature type="domain" description="Cyclin C-terminal" evidence="6">
    <location>
        <begin position="145"/>
        <end position="254"/>
    </location>
</feature>
<evidence type="ECO:0000313" key="7">
    <source>
        <dbReference type="EMBL" id="OEU07227.1"/>
    </source>
</evidence>
<evidence type="ECO:0000313" key="8">
    <source>
        <dbReference type="Proteomes" id="UP000095751"/>
    </source>
</evidence>
<dbReference type="SUPFAM" id="SSF47954">
    <property type="entry name" value="Cyclin-like"/>
    <property type="match status" value="2"/>
</dbReference>
<feature type="non-terminal residue" evidence="7">
    <location>
        <position position="1"/>
    </location>
</feature>
<reference evidence="7 8" key="1">
    <citation type="submission" date="2016-09" db="EMBL/GenBank/DDBJ databases">
        <title>Extensive genetic diversity and differential bi-allelic expression allows diatom success in the polar Southern Ocean.</title>
        <authorList>
            <consortium name="DOE Joint Genome Institute"/>
            <person name="Mock T."/>
            <person name="Otillar R.P."/>
            <person name="Strauss J."/>
            <person name="Dupont C."/>
            <person name="Frickenhaus S."/>
            <person name="Maumus F."/>
            <person name="Mcmullan M."/>
            <person name="Sanges R."/>
            <person name="Schmutz J."/>
            <person name="Toseland A."/>
            <person name="Valas R."/>
            <person name="Veluchamy A."/>
            <person name="Ward B.J."/>
            <person name="Allen A."/>
            <person name="Barry K."/>
            <person name="Falciatore A."/>
            <person name="Ferrante M."/>
            <person name="Fortunato A.E."/>
            <person name="Gloeckner G."/>
            <person name="Gruber A."/>
            <person name="Hipkin R."/>
            <person name="Janech M."/>
            <person name="Kroth P."/>
            <person name="Leese F."/>
            <person name="Lindquist E."/>
            <person name="Lyon B.R."/>
            <person name="Martin J."/>
            <person name="Mayer C."/>
            <person name="Parker M."/>
            <person name="Quesneville H."/>
            <person name="Raymond J."/>
            <person name="Uhlig C."/>
            <person name="Valentin K.U."/>
            <person name="Worden A.Z."/>
            <person name="Armbrust E.V."/>
            <person name="Bowler C."/>
            <person name="Green B."/>
            <person name="Moulton V."/>
            <person name="Van Oosterhout C."/>
            <person name="Grigoriev I."/>
        </authorList>
    </citation>
    <scope>NUCLEOTIDE SEQUENCE [LARGE SCALE GENOMIC DNA]</scope>
    <source>
        <strain evidence="7 8">CCMP1102</strain>
    </source>
</reference>
<proteinExistence type="inferred from homology"/>
<dbReference type="GO" id="GO:0044772">
    <property type="term" value="P:mitotic cell cycle phase transition"/>
    <property type="evidence" value="ECO:0007669"/>
    <property type="project" value="InterPro"/>
</dbReference>
<dbReference type="FunFam" id="1.10.472.10:FF:000001">
    <property type="entry name" value="G2/mitotic-specific cyclin"/>
    <property type="match status" value="1"/>
</dbReference>
<dbReference type="KEGG" id="fcy:FRACYDRAFT_151559"/>
<keyword evidence="1" id="KW-0132">Cell division</keyword>
<keyword evidence="2 4" id="KW-0195">Cyclin</keyword>
<dbReference type="SMART" id="SM01332">
    <property type="entry name" value="Cyclin_C"/>
    <property type="match status" value="1"/>
</dbReference>
<dbReference type="GO" id="GO:0016538">
    <property type="term" value="F:cyclin-dependent protein serine/threonine kinase regulator activity"/>
    <property type="evidence" value="ECO:0007669"/>
    <property type="project" value="InterPro"/>
</dbReference>
<dbReference type="InterPro" id="IPR039361">
    <property type="entry name" value="Cyclin"/>
</dbReference>
<dbReference type="Proteomes" id="UP000095751">
    <property type="component" value="Unassembled WGS sequence"/>
</dbReference>
<evidence type="ECO:0000256" key="3">
    <source>
        <dbReference type="ARBA" id="ARBA00023306"/>
    </source>
</evidence>
<dbReference type="InParanoid" id="A0A1E7EN08"/>
<evidence type="ECO:0000259" key="5">
    <source>
        <dbReference type="SMART" id="SM00385"/>
    </source>
</evidence>
<sequence>YVEDMYEHFFRKEEGTSVSRCYMGRPVHGVDGVGELQPYINENQRCILVDWLIEVHYKFKLFPETLYLTANILDRFLSETEESVVARDLQLVGVTALLISIKYEERYVPYLHELTYICDGAYTEAKILRMEENILQTLKYKVTVPTPHTFLVRFLKAAHACKLMQQIANFVLDGTLLSLKHLTCMLRPSQMAAAAVMIARRAIGRLNWSPRLVAYSQYDEEVVIGYARMVLKAKSKLDKNKELMALQKKYSKNK</sequence>
<organism evidence="7 8">
    <name type="scientific">Fragilariopsis cylindrus CCMP1102</name>
    <dbReference type="NCBI Taxonomy" id="635003"/>
    <lineage>
        <taxon>Eukaryota</taxon>
        <taxon>Sar</taxon>
        <taxon>Stramenopiles</taxon>
        <taxon>Ochrophyta</taxon>
        <taxon>Bacillariophyta</taxon>
        <taxon>Bacillariophyceae</taxon>
        <taxon>Bacillariophycidae</taxon>
        <taxon>Bacillariales</taxon>
        <taxon>Bacillariaceae</taxon>
        <taxon>Fragilariopsis</taxon>
    </lineage>
</organism>
<dbReference type="Pfam" id="PF00134">
    <property type="entry name" value="Cyclin_N"/>
    <property type="match status" value="1"/>
</dbReference>
<feature type="domain" description="Cyclin-like" evidence="5">
    <location>
        <begin position="50"/>
        <end position="136"/>
    </location>
</feature>
<dbReference type="InterPro" id="IPR036915">
    <property type="entry name" value="Cyclin-like_sf"/>
</dbReference>
<gene>
    <name evidence="7" type="primary">CycB1</name>
    <name evidence="7" type="ORF">FRACYDRAFT_151559</name>
</gene>
<dbReference type="InterPro" id="IPR013763">
    <property type="entry name" value="Cyclin-like_dom"/>
</dbReference>
<keyword evidence="8" id="KW-1185">Reference proteome</keyword>
<dbReference type="EMBL" id="KV784388">
    <property type="protein sequence ID" value="OEU07227.1"/>
    <property type="molecule type" value="Genomic_DNA"/>
</dbReference>
<protein>
    <submittedName>
        <fullName evidence="7">Cyclin</fullName>
    </submittedName>
</protein>
<feature type="non-terminal residue" evidence="7">
    <location>
        <position position="254"/>
    </location>
</feature>
<dbReference type="Gene3D" id="1.10.472.10">
    <property type="entry name" value="Cyclin-like"/>
    <property type="match status" value="2"/>
</dbReference>
<dbReference type="SMART" id="SM00385">
    <property type="entry name" value="CYCLIN"/>
    <property type="match status" value="2"/>
</dbReference>
<evidence type="ECO:0000256" key="2">
    <source>
        <dbReference type="ARBA" id="ARBA00023127"/>
    </source>
</evidence>
<evidence type="ECO:0000256" key="1">
    <source>
        <dbReference type="ARBA" id="ARBA00022618"/>
    </source>
</evidence>
<dbReference type="GO" id="GO:0051301">
    <property type="term" value="P:cell division"/>
    <property type="evidence" value="ECO:0007669"/>
    <property type="project" value="UniProtKB-KW"/>
</dbReference>
<evidence type="ECO:0000256" key="4">
    <source>
        <dbReference type="RuleBase" id="RU000383"/>
    </source>
</evidence>
<evidence type="ECO:0000259" key="6">
    <source>
        <dbReference type="SMART" id="SM01332"/>
    </source>
</evidence>
<dbReference type="OrthoDB" id="5590282at2759"/>
<dbReference type="PIRSF" id="PIRSF001771">
    <property type="entry name" value="Cyclin_A_B_D_E"/>
    <property type="match status" value="1"/>
</dbReference>
<dbReference type="AlphaFoldDB" id="A0A1E7EN08"/>
<dbReference type="InterPro" id="IPR006671">
    <property type="entry name" value="Cyclin_N"/>
</dbReference>
<dbReference type="InterPro" id="IPR004367">
    <property type="entry name" value="Cyclin_C-dom"/>
</dbReference>
<dbReference type="Pfam" id="PF02984">
    <property type="entry name" value="Cyclin_C"/>
    <property type="match status" value="1"/>
</dbReference>
<dbReference type="InterPro" id="IPR046965">
    <property type="entry name" value="Cyclin_A/B-like"/>
</dbReference>